<dbReference type="CDD" id="cd02440">
    <property type="entry name" value="AdoMet_MTases"/>
    <property type="match status" value="1"/>
</dbReference>
<evidence type="ECO:0000256" key="1">
    <source>
        <dbReference type="ARBA" id="ARBA00022679"/>
    </source>
</evidence>
<keyword evidence="1" id="KW-0808">Transferase</keyword>
<dbReference type="RefSeq" id="WP_342078586.1">
    <property type="nucleotide sequence ID" value="NZ_CP151767.2"/>
</dbReference>
<dbReference type="KEGG" id="yrh:AABB31_10865"/>
<dbReference type="Proteomes" id="UP001470809">
    <property type="component" value="Chromosome"/>
</dbReference>
<evidence type="ECO:0000259" key="2">
    <source>
        <dbReference type="Pfam" id="PF13649"/>
    </source>
</evidence>
<keyword evidence="4" id="KW-1185">Reference proteome</keyword>
<dbReference type="Gene3D" id="3.40.50.150">
    <property type="entry name" value="Vaccinia Virus protein VP39"/>
    <property type="match status" value="1"/>
</dbReference>
<gene>
    <name evidence="3" type="ORF">AABB31_10865</name>
</gene>
<dbReference type="Gene3D" id="2.20.130.10">
    <property type="entry name" value="CAC2371-like domains"/>
    <property type="match status" value="1"/>
</dbReference>
<dbReference type="Pfam" id="PF13649">
    <property type="entry name" value="Methyltransf_25"/>
    <property type="match status" value="1"/>
</dbReference>
<protein>
    <submittedName>
        <fullName evidence="3">Trans-aconitate 2-methyltransferase</fullName>
    </submittedName>
</protein>
<proteinExistence type="predicted"/>
<reference evidence="3 4" key="2">
    <citation type="submission" date="2024-08" db="EMBL/GenBank/DDBJ databases">
        <title>Phylogenomic analyses of a clade within the roseobacter group suggest taxonomic reassignments of species of the genera Aestuariivita, Citreicella, Loktanella, Nautella, Pelagibaca, Ruegeria, Thalassobius, Thiobacimonas and Tropicibacter, and the proposal o.</title>
        <authorList>
            <person name="Jeon C.O."/>
        </authorList>
    </citation>
    <scope>NUCLEOTIDE SEQUENCE [LARGE SCALE GENOMIC DNA]</scope>
    <source>
        <strain evidence="3 4">SS1-5</strain>
    </source>
</reference>
<organism evidence="3 4">
    <name type="scientific">Yoonia rhodophyticola</name>
    <dbReference type="NCBI Taxonomy" id="3137370"/>
    <lineage>
        <taxon>Bacteria</taxon>
        <taxon>Pseudomonadati</taxon>
        <taxon>Pseudomonadota</taxon>
        <taxon>Alphaproteobacteria</taxon>
        <taxon>Rhodobacterales</taxon>
        <taxon>Paracoccaceae</taxon>
        <taxon>Yoonia</taxon>
    </lineage>
</organism>
<reference evidence="4" key="1">
    <citation type="submission" date="2024-04" db="EMBL/GenBank/DDBJ databases">
        <title>Phylogenomic analyses of a clade within the roseobacter group suggest taxonomic reassignments of species of the genera Aestuariivita, Citreicella, Loktanella, Nautella, Pelagibaca, Ruegeria, Thalassobius, Thiobacimonas and Tropicibacter, and the proposal o.</title>
        <authorList>
            <person name="Jeon C.O."/>
        </authorList>
    </citation>
    <scope>NUCLEOTIDE SEQUENCE [LARGE SCALE GENOMIC DNA]</scope>
    <source>
        <strain evidence="4">SS1-5</strain>
    </source>
</reference>
<feature type="domain" description="Methyltransferase" evidence="2">
    <location>
        <begin position="41"/>
        <end position="131"/>
    </location>
</feature>
<evidence type="ECO:0000313" key="4">
    <source>
        <dbReference type="Proteomes" id="UP001470809"/>
    </source>
</evidence>
<dbReference type="GO" id="GO:0016740">
    <property type="term" value="F:transferase activity"/>
    <property type="evidence" value="ECO:0007669"/>
    <property type="project" value="UniProtKB-KW"/>
</dbReference>
<dbReference type="EMBL" id="CP151767">
    <property type="protein sequence ID" value="WZU69294.1"/>
    <property type="molecule type" value="Genomic_DNA"/>
</dbReference>
<dbReference type="InterPro" id="IPR029063">
    <property type="entry name" value="SAM-dependent_MTases_sf"/>
</dbReference>
<dbReference type="PANTHER" id="PTHR43861">
    <property type="entry name" value="TRANS-ACONITATE 2-METHYLTRANSFERASE-RELATED"/>
    <property type="match status" value="1"/>
</dbReference>
<evidence type="ECO:0000313" key="3">
    <source>
        <dbReference type="EMBL" id="WZU69294.1"/>
    </source>
</evidence>
<dbReference type="AlphaFoldDB" id="A0AAN0MDE4"/>
<sequence length="249" mass="28553">MPLDSRKTYSELTDLYDLMCNDRGHEAKFYASYIDHGRDFLEAGCGTGLLTEQLQMLGYQVFGIDNSKEMLSVCKTRCPDVPTVQADMRDFDLGRKFDLVTIPYNTLSHIMTQADLLKTFQCMQQHCRPGGRFIFSLHHHAPDVHQCTWAGVGVPRFYDKVSGEISTIIRTYEVVAKERRLTMTWNVTCPDTLEIRRRHTIDTRLHSRGDLTAALQEAGFEIEDLFEDENKKPFSDSSRNQVFVAKSVL</sequence>
<dbReference type="SUPFAM" id="SSF53335">
    <property type="entry name" value="S-adenosyl-L-methionine-dependent methyltransferases"/>
    <property type="match status" value="1"/>
</dbReference>
<name>A0AAN0MDE4_9RHOB</name>
<dbReference type="InterPro" id="IPR041698">
    <property type="entry name" value="Methyltransf_25"/>
</dbReference>
<accession>A0AAN0MDE4</accession>